<evidence type="ECO:0000313" key="2">
    <source>
        <dbReference type="EMBL" id="APU15548.1"/>
    </source>
</evidence>
<name>A0AAC9PSX2_9PSEU</name>
<dbReference type="EMBL" id="CP016076">
    <property type="protein sequence ID" value="APU15548.1"/>
    <property type="molecule type" value="Genomic_DNA"/>
</dbReference>
<keyword evidence="3" id="KW-1185">Reference proteome</keyword>
<protein>
    <submittedName>
        <fullName evidence="2">Uncharacterized protein</fullName>
    </submittedName>
</protein>
<evidence type="ECO:0000256" key="1">
    <source>
        <dbReference type="SAM" id="SignalP"/>
    </source>
</evidence>
<evidence type="ECO:0000313" key="3">
    <source>
        <dbReference type="Proteomes" id="UP000185511"/>
    </source>
</evidence>
<dbReference type="AlphaFoldDB" id="A0AAC9PSX2"/>
<reference evidence="3" key="1">
    <citation type="submission" date="2016-06" db="EMBL/GenBank/DDBJ databases">
        <title>Complete genome sequence of Actinoalloteichus fjordicus DSM 46855 (=ADI127-17), type strain of the new species Actinoalloteichus fjordicus.</title>
        <authorList>
            <person name="Ruckert C."/>
            <person name="Nouioui I."/>
            <person name="Willmese J."/>
            <person name="van Wezel G."/>
            <person name="Klenk H.-P."/>
            <person name="Kalinowski J."/>
            <person name="Zotchev S.B."/>
        </authorList>
    </citation>
    <scope>NUCLEOTIDE SEQUENCE [LARGE SCALE GENOMIC DNA]</scope>
    <source>
        <strain evidence="3">ADI127-7</strain>
    </source>
</reference>
<sequence>MQLRSKRVAALAAGAVMAAGIATTFGVSAASPDNSTAGTSRVTYSCGDPSAPRVEDINVTITAPASAAVGDTVTVEAGTLILEGVPFDSPAGSFHTELDITLGGSASGTITATGLSNEETPANTPIPFSGGEVALTLDQAGEVSLTPGIIHSVDDGSQCTLVGEADAAATISVGAAQP</sequence>
<feature type="chain" id="PRO_5042081324" evidence="1">
    <location>
        <begin position="30"/>
        <end position="178"/>
    </location>
</feature>
<dbReference type="Proteomes" id="UP000185511">
    <property type="component" value="Chromosome"/>
</dbReference>
<dbReference type="RefSeq" id="WP_157442265.1">
    <property type="nucleotide sequence ID" value="NZ_CP016076.1"/>
</dbReference>
<gene>
    <name evidence="2" type="ORF">UA74_17600</name>
</gene>
<organism evidence="2 3">
    <name type="scientific">Actinoalloteichus fjordicus</name>
    <dbReference type="NCBI Taxonomy" id="1612552"/>
    <lineage>
        <taxon>Bacteria</taxon>
        <taxon>Bacillati</taxon>
        <taxon>Actinomycetota</taxon>
        <taxon>Actinomycetes</taxon>
        <taxon>Pseudonocardiales</taxon>
        <taxon>Pseudonocardiaceae</taxon>
        <taxon>Actinoalloteichus</taxon>
    </lineage>
</organism>
<dbReference type="KEGG" id="acad:UA74_17600"/>
<feature type="signal peptide" evidence="1">
    <location>
        <begin position="1"/>
        <end position="29"/>
    </location>
</feature>
<keyword evidence="1" id="KW-0732">Signal</keyword>
<accession>A0AAC9PSX2</accession>
<proteinExistence type="predicted"/>